<sequence length="336" mass="38027">MDKLIWLRDNTADILSLDRTITIPNNRLSIVSSSYGNDDYDRTLRIKNVEEKDSGLYRCVQGDVTIAEVLLEILVPPRIISHYPSQGRLTVKEGHNAKFSCSASGQPIPKIIWEINGLSRPATRIDNESSIFILHNASRTDSGRVECIAGNELSKVSRQFLLNVKYKPTVTVPSMIPLYIRLYETTILSCIACSNPPPKIDIYKQMGYLNAKEKIESKLNDTCSQLTITISMKDSTLFGLYVCRSDNSVGNAQTEFFIKEEFVSTKQPFVSQVKRNTERTYLAVVTESSKRNIGLIFKSNTAAHNCHIRHTIHYKSSILPLLIITYYLLQLHSKFV</sequence>
<dbReference type="OrthoDB" id="10012075at2759"/>
<dbReference type="Proteomes" id="UP000663829">
    <property type="component" value="Unassembled WGS sequence"/>
</dbReference>
<organism evidence="6 8">
    <name type="scientific">Didymodactylos carnosus</name>
    <dbReference type="NCBI Taxonomy" id="1234261"/>
    <lineage>
        <taxon>Eukaryota</taxon>
        <taxon>Metazoa</taxon>
        <taxon>Spiralia</taxon>
        <taxon>Gnathifera</taxon>
        <taxon>Rotifera</taxon>
        <taxon>Eurotatoria</taxon>
        <taxon>Bdelloidea</taxon>
        <taxon>Philodinida</taxon>
        <taxon>Philodinidae</taxon>
        <taxon>Didymodactylos</taxon>
    </lineage>
</organism>
<evidence type="ECO:0000256" key="2">
    <source>
        <dbReference type="ARBA" id="ARBA00022737"/>
    </source>
</evidence>
<comment type="caution">
    <text evidence="6">The sequence shown here is derived from an EMBL/GenBank/DDBJ whole genome shotgun (WGS) entry which is preliminary data.</text>
</comment>
<dbReference type="InterPro" id="IPR051170">
    <property type="entry name" value="Neural/epithelial_adhesion"/>
</dbReference>
<protein>
    <recommendedName>
        <fullName evidence="5">Ig-like domain-containing protein</fullName>
    </recommendedName>
</protein>
<dbReference type="InterPro" id="IPR003599">
    <property type="entry name" value="Ig_sub"/>
</dbReference>
<dbReference type="AlphaFoldDB" id="A0A813SWL7"/>
<feature type="domain" description="Ig-like" evidence="5">
    <location>
        <begin position="1"/>
        <end position="59"/>
    </location>
</feature>
<dbReference type="Gene3D" id="2.60.40.10">
    <property type="entry name" value="Immunoglobulins"/>
    <property type="match status" value="3"/>
</dbReference>
<proteinExistence type="predicted"/>
<dbReference type="InterPro" id="IPR013783">
    <property type="entry name" value="Ig-like_fold"/>
</dbReference>
<dbReference type="Pfam" id="PF13927">
    <property type="entry name" value="Ig_3"/>
    <property type="match status" value="1"/>
</dbReference>
<dbReference type="InterPro" id="IPR003598">
    <property type="entry name" value="Ig_sub2"/>
</dbReference>
<keyword evidence="2" id="KW-0677">Repeat</keyword>
<dbReference type="EMBL" id="CAJNOQ010000477">
    <property type="protein sequence ID" value="CAF0805680.1"/>
    <property type="molecule type" value="Genomic_DNA"/>
</dbReference>
<reference evidence="6" key="1">
    <citation type="submission" date="2021-02" db="EMBL/GenBank/DDBJ databases">
        <authorList>
            <person name="Nowell W R."/>
        </authorList>
    </citation>
    <scope>NUCLEOTIDE SEQUENCE</scope>
</reference>
<keyword evidence="1" id="KW-0732">Signal</keyword>
<evidence type="ECO:0000256" key="3">
    <source>
        <dbReference type="ARBA" id="ARBA00023157"/>
    </source>
</evidence>
<dbReference type="PANTHER" id="PTHR12231">
    <property type="entry name" value="CTX-RELATED TYPE I TRANSMEMBRANE PROTEIN"/>
    <property type="match status" value="1"/>
</dbReference>
<name>A0A813SWL7_9BILA</name>
<dbReference type="GO" id="GO:0043005">
    <property type="term" value="C:neuron projection"/>
    <property type="evidence" value="ECO:0007669"/>
    <property type="project" value="TreeGrafter"/>
</dbReference>
<evidence type="ECO:0000256" key="1">
    <source>
        <dbReference type="ARBA" id="ARBA00022729"/>
    </source>
</evidence>
<dbReference type="EMBL" id="CAJOBC010000477">
    <property type="protein sequence ID" value="CAF3591074.1"/>
    <property type="molecule type" value="Genomic_DNA"/>
</dbReference>
<dbReference type="Proteomes" id="UP000681722">
    <property type="component" value="Unassembled WGS sequence"/>
</dbReference>
<dbReference type="InterPro" id="IPR036179">
    <property type="entry name" value="Ig-like_dom_sf"/>
</dbReference>
<evidence type="ECO:0000313" key="8">
    <source>
        <dbReference type="Proteomes" id="UP000663829"/>
    </source>
</evidence>
<evidence type="ECO:0000259" key="5">
    <source>
        <dbReference type="PROSITE" id="PS50835"/>
    </source>
</evidence>
<keyword evidence="4" id="KW-0393">Immunoglobulin domain</keyword>
<gene>
    <name evidence="6" type="ORF">GPM918_LOCUS3760</name>
    <name evidence="7" type="ORF">SRO942_LOCUS3760</name>
</gene>
<dbReference type="PROSITE" id="PS50835">
    <property type="entry name" value="IG_LIKE"/>
    <property type="match status" value="2"/>
</dbReference>
<feature type="domain" description="Ig-like" evidence="5">
    <location>
        <begin position="77"/>
        <end position="163"/>
    </location>
</feature>
<evidence type="ECO:0000256" key="4">
    <source>
        <dbReference type="ARBA" id="ARBA00023319"/>
    </source>
</evidence>
<dbReference type="PANTHER" id="PTHR12231:SF253">
    <property type="entry name" value="DPR-INTERACTING PROTEIN ETA, ISOFORM B-RELATED"/>
    <property type="match status" value="1"/>
</dbReference>
<dbReference type="SUPFAM" id="SSF48726">
    <property type="entry name" value="Immunoglobulin"/>
    <property type="match status" value="3"/>
</dbReference>
<evidence type="ECO:0000313" key="6">
    <source>
        <dbReference type="EMBL" id="CAF0805680.1"/>
    </source>
</evidence>
<keyword evidence="3" id="KW-1015">Disulfide bond</keyword>
<evidence type="ECO:0000313" key="7">
    <source>
        <dbReference type="EMBL" id="CAF3591074.1"/>
    </source>
</evidence>
<keyword evidence="8" id="KW-1185">Reference proteome</keyword>
<dbReference type="SMART" id="SM00408">
    <property type="entry name" value="IGc2"/>
    <property type="match status" value="1"/>
</dbReference>
<dbReference type="SMART" id="SM00409">
    <property type="entry name" value="IG"/>
    <property type="match status" value="2"/>
</dbReference>
<dbReference type="InterPro" id="IPR007110">
    <property type="entry name" value="Ig-like_dom"/>
</dbReference>
<accession>A0A813SWL7</accession>